<comment type="caution">
    <text evidence="2">The sequence shown here is derived from an EMBL/GenBank/DDBJ whole genome shotgun (WGS) entry which is preliminary data.</text>
</comment>
<name>A0A433U343_ELYCH</name>
<dbReference type="AlphaFoldDB" id="A0A433U343"/>
<dbReference type="EMBL" id="RQTK01000089">
    <property type="protein sequence ID" value="RUS88242.1"/>
    <property type="molecule type" value="Genomic_DNA"/>
</dbReference>
<feature type="region of interest" description="Disordered" evidence="1">
    <location>
        <begin position="1"/>
        <end position="28"/>
    </location>
</feature>
<proteinExistence type="predicted"/>
<feature type="non-terminal residue" evidence="2">
    <location>
        <position position="63"/>
    </location>
</feature>
<accession>A0A433U343</accession>
<reference evidence="2 3" key="1">
    <citation type="submission" date="2019-01" db="EMBL/GenBank/DDBJ databases">
        <title>A draft genome assembly of the solar-powered sea slug Elysia chlorotica.</title>
        <authorList>
            <person name="Cai H."/>
            <person name="Li Q."/>
            <person name="Fang X."/>
            <person name="Li J."/>
            <person name="Curtis N.E."/>
            <person name="Altenburger A."/>
            <person name="Shibata T."/>
            <person name="Feng M."/>
            <person name="Maeda T."/>
            <person name="Schwartz J.A."/>
            <person name="Shigenobu S."/>
            <person name="Lundholm N."/>
            <person name="Nishiyama T."/>
            <person name="Yang H."/>
            <person name="Hasebe M."/>
            <person name="Li S."/>
            <person name="Pierce S.K."/>
            <person name="Wang J."/>
        </authorList>
    </citation>
    <scope>NUCLEOTIDE SEQUENCE [LARGE SCALE GENOMIC DNA]</scope>
    <source>
        <strain evidence="2">EC2010</strain>
        <tissue evidence="2">Whole organism of an adult</tissue>
    </source>
</reference>
<protein>
    <submittedName>
        <fullName evidence="2">Uncharacterized protein</fullName>
    </submittedName>
</protein>
<feature type="non-terminal residue" evidence="2">
    <location>
        <position position="1"/>
    </location>
</feature>
<dbReference type="Proteomes" id="UP000271974">
    <property type="component" value="Unassembled WGS sequence"/>
</dbReference>
<feature type="compositionally biased region" description="Gly residues" evidence="1">
    <location>
        <begin position="13"/>
        <end position="22"/>
    </location>
</feature>
<evidence type="ECO:0000256" key="1">
    <source>
        <dbReference type="SAM" id="MobiDB-lite"/>
    </source>
</evidence>
<keyword evidence="3" id="KW-1185">Reference proteome</keyword>
<gene>
    <name evidence="2" type="ORF">EGW08_004008</name>
</gene>
<evidence type="ECO:0000313" key="2">
    <source>
        <dbReference type="EMBL" id="RUS88242.1"/>
    </source>
</evidence>
<organism evidence="2 3">
    <name type="scientific">Elysia chlorotica</name>
    <name type="common">Eastern emerald elysia</name>
    <name type="synonym">Sea slug</name>
    <dbReference type="NCBI Taxonomy" id="188477"/>
    <lineage>
        <taxon>Eukaryota</taxon>
        <taxon>Metazoa</taxon>
        <taxon>Spiralia</taxon>
        <taxon>Lophotrochozoa</taxon>
        <taxon>Mollusca</taxon>
        <taxon>Gastropoda</taxon>
        <taxon>Heterobranchia</taxon>
        <taxon>Euthyneura</taxon>
        <taxon>Panpulmonata</taxon>
        <taxon>Sacoglossa</taxon>
        <taxon>Placobranchoidea</taxon>
        <taxon>Plakobranchidae</taxon>
        <taxon>Elysia</taxon>
    </lineage>
</organism>
<sequence length="63" mass="6477">VDNSALIYMQSGSHGGPPGRSPGGANLKSTFINSQGQGYGEGKTTFGQLSPMAERPAAHVMNN</sequence>
<evidence type="ECO:0000313" key="3">
    <source>
        <dbReference type="Proteomes" id="UP000271974"/>
    </source>
</evidence>